<feature type="region of interest" description="Disordered" evidence="1">
    <location>
        <begin position="1"/>
        <end position="87"/>
    </location>
</feature>
<dbReference type="EMBL" id="MU151052">
    <property type="protein sequence ID" value="KAF9454787.1"/>
    <property type="molecule type" value="Genomic_DNA"/>
</dbReference>
<evidence type="ECO:0000313" key="3">
    <source>
        <dbReference type="Proteomes" id="UP000807342"/>
    </source>
</evidence>
<organism evidence="2 3">
    <name type="scientific">Macrolepiota fuliginosa MF-IS2</name>
    <dbReference type="NCBI Taxonomy" id="1400762"/>
    <lineage>
        <taxon>Eukaryota</taxon>
        <taxon>Fungi</taxon>
        <taxon>Dikarya</taxon>
        <taxon>Basidiomycota</taxon>
        <taxon>Agaricomycotina</taxon>
        <taxon>Agaricomycetes</taxon>
        <taxon>Agaricomycetidae</taxon>
        <taxon>Agaricales</taxon>
        <taxon>Agaricineae</taxon>
        <taxon>Agaricaceae</taxon>
        <taxon>Macrolepiota</taxon>
    </lineage>
</organism>
<reference evidence="2" key="1">
    <citation type="submission" date="2020-11" db="EMBL/GenBank/DDBJ databases">
        <authorList>
            <consortium name="DOE Joint Genome Institute"/>
            <person name="Ahrendt S."/>
            <person name="Riley R."/>
            <person name="Andreopoulos W."/>
            <person name="Labutti K."/>
            <person name="Pangilinan J."/>
            <person name="Ruiz-Duenas F.J."/>
            <person name="Barrasa J.M."/>
            <person name="Sanchez-Garcia M."/>
            <person name="Camarero S."/>
            <person name="Miyauchi S."/>
            <person name="Serrano A."/>
            <person name="Linde D."/>
            <person name="Babiker R."/>
            <person name="Drula E."/>
            <person name="Ayuso-Fernandez I."/>
            <person name="Pacheco R."/>
            <person name="Padilla G."/>
            <person name="Ferreira P."/>
            <person name="Barriuso J."/>
            <person name="Kellner H."/>
            <person name="Castanera R."/>
            <person name="Alfaro M."/>
            <person name="Ramirez L."/>
            <person name="Pisabarro A.G."/>
            <person name="Kuo A."/>
            <person name="Tritt A."/>
            <person name="Lipzen A."/>
            <person name="He G."/>
            <person name="Yan M."/>
            <person name="Ng V."/>
            <person name="Cullen D."/>
            <person name="Martin F."/>
            <person name="Rosso M.-N."/>
            <person name="Henrissat B."/>
            <person name="Hibbett D."/>
            <person name="Martinez A.T."/>
            <person name="Grigoriev I.V."/>
        </authorList>
    </citation>
    <scope>NUCLEOTIDE SEQUENCE</scope>
    <source>
        <strain evidence="2">MF-IS2</strain>
    </source>
</reference>
<keyword evidence="3" id="KW-1185">Reference proteome</keyword>
<name>A0A9P5XNJ5_9AGAR</name>
<evidence type="ECO:0000256" key="1">
    <source>
        <dbReference type="SAM" id="MobiDB-lite"/>
    </source>
</evidence>
<dbReference type="AlphaFoldDB" id="A0A9P5XNJ5"/>
<feature type="compositionally biased region" description="Pro residues" evidence="1">
    <location>
        <begin position="66"/>
        <end position="75"/>
    </location>
</feature>
<accession>A0A9P5XNJ5</accession>
<proteinExistence type="predicted"/>
<dbReference type="OrthoDB" id="636685at2759"/>
<sequence length="125" mass="13540">MPRPGNFIVLNPNSSDRYTPLDNFPKVLEDDIDDAVTESEPDAEEEIDQLDSDSDTALDQQQQPDVPAPKKPPPSRSGERRPGQTLLPTVRIENILQAEGLLGNLSLSKEGIFLLSVATNSSGAS</sequence>
<protein>
    <submittedName>
        <fullName evidence="2">Uncharacterized protein</fullName>
    </submittedName>
</protein>
<feature type="compositionally biased region" description="Acidic residues" evidence="1">
    <location>
        <begin position="30"/>
        <end position="56"/>
    </location>
</feature>
<dbReference type="Proteomes" id="UP000807342">
    <property type="component" value="Unassembled WGS sequence"/>
</dbReference>
<comment type="caution">
    <text evidence="2">The sequence shown here is derived from an EMBL/GenBank/DDBJ whole genome shotgun (WGS) entry which is preliminary data.</text>
</comment>
<gene>
    <name evidence="2" type="ORF">P691DRAFT_199094</name>
</gene>
<evidence type="ECO:0000313" key="2">
    <source>
        <dbReference type="EMBL" id="KAF9454787.1"/>
    </source>
</evidence>